<dbReference type="GO" id="GO:0030246">
    <property type="term" value="F:carbohydrate binding"/>
    <property type="evidence" value="ECO:0007669"/>
    <property type="project" value="InterPro"/>
</dbReference>
<dbReference type="InterPro" id="IPR014718">
    <property type="entry name" value="GH-type_carb-bd"/>
</dbReference>
<dbReference type="GO" id="GO:0016853">
    <property type="term" value="F:isomerase activity"/>
    <property type="evidence" value="ECO:0007669"/>
    <property type="project" value="InterPro"/>
</dbReference>
<dbReference type="InterPro" id="IPR037481">
    <property type="entry name" value="LacX"/>
</dbReference>
<keyword evidence="2" id="KW-1185">Reference proteome</keyword>
<dbReference type="RefSeq" id="WP_119399448.1">
    <property type="nucleotide sequence ID" value="NZ_QWJJ01000010.1"/>
</dbReference>
<accession>A0A399IZ83</accession>
<dbReference type="SUPFAM" id="SSF74650">
    <property type="entry name" value="Galactose mutarotase-like"/>
    <property type="match status" value="1"/>
</dbReference>
<dbReference type="Gene3D" id="2.70.98.10">
    <property type="match status" value="1"/>
</dbReference>
<dbReference type="Proteomes" id="UP000265848">
    <property type="component" value="Unassembled WGS sequence"/>
</dbReference>
<organism evidence="1 2">
    <name type="scientific">Pseudooceanicola sediminis</name>
    <dbReference type="NCBI Taxonomy" id="2211117"/>
    <lineage>
        <taxon>Bacteria</taxon>
        <taxon>Pseudomonadati</taxon>
        <taxon>Pseudomonadota</taxon>
        <taxon>Alphaproteobacteria</taxon>
        <taxon>Rhodobacterales</taxon>
        <taxon>Paracoccaceae</taxon>
        <taxon>Pseudooceanicola</taxon>
    </lineage>
</organism>
<gene>
    <name evidence="1" type="ORF">DL237_12760</name>
</gene>
<proteinExistence type="predicted"/>
<evidence type="ECO:0000313" key="2">
    <source>
        <dbReference type="Proteomes" id="UP000265848"/>
    </source>
</evidence>
<dbReference type="GO" id="GO:0005975">
    <property type="term" value="P:carbohydrate metabolic process"/>
    <property type="evidence" value="ECO:0007669"/>
    <property type="project" value="InterPro"/>
</dbReference>
<reference evidence="1 2" key="1">
    <citation type="submission" date="2018-08" db="EMBL/GenBank/DDBJ databases">
        <title>Pseudooceanicola sediminis CY03 in the family Rhodobacteracea.</title>
        <authorList>
            <person name="Zhang Y.-J."/>
        </authorList>
    </citation>
    <scope>NUCLEOTIDE SEQUENCE [LARGE SCALE GENOMIC DNA]</scope>
    <source>
        <strain evidence="1 2">CY03</strain>
    </source>
</reference>
<sequence>MPTETTITSPDLSVTLSDLGAELQSITTAAGDALLWHGDPAFWGGRAPILFPIVGRGPNDRIAVNGQEAAMRQHGFARHSTFQLVEVTPDRCVYALNDSAESRAVYPFAFRLTLTYHLIGPTLSVTAEVTNASETAMPFGLGFHPAFAWPLPGAGKAAHRITLANGAEPALARLVDGHLAPERSASPFDAGVLPLHPDLFDADALIFPGGAGDALSYRAPDSAAPALHFTFSNTPNLGIWSKPGAPFVCIEPWHGMAARTGDGPEIADRPHTTILAPGKTASFGYALRVE</sequence>
<comment type="caution">
    <text evidence="1">The sequence shown here is derived from an EMBL/GenBank/DDBJ whole genome shotgun (WGS) entry which is preliminary data.</text>
</comment>
<dbReference type="InterPro" id="IPR011013">
    <property type="entry name" value="Gal_mutarotase_sf_dom"/>
</dbReference>
<dbReference type="AlphaFoldDB" id="A0A399IZ83"/>
<dbReference type="InterPro" id="IPR008183">
    <property type="entry name" value="Aldose_1/G6P_1-epimerase"/>
</dbReference>
<dbReference type="OrthoDB" id="9795355at2"/>
<dbReference type="CDD" id="cd09024">
    <property type="entry name" value="Aldose_epim_lacX"/>
    <property type="match status" value="1"/>
</dbReference>
<dbReference type="EMBL" id="QWJJ01000010">
    <property type="protein sequence ID" value="RII38375.1"/>
    <property type="molecule type" value="Genomic_DNA"/>
</dbReference>
<protein>
    <submittedName>
        <fullName evidence="1">Aldose 1-epimerase family protein</fullName>
    </submittedName>
</protein>
<evidence type="ECO:0000313" key="1">
    <source>
        <dbReference type="EMBL" id="RII38375.1"/>
    </source>
</evidence>
<name>A0A399IZ83_9RHOB</name>
<dbReference type="Pfam" id="PF01263">
    <property type="entry name" value="Aldose_epim"/>
    <property type="match status" value="1"/>
</dbReference>